<accession>A0A1H4L4L5</accession>
<evidence type="ECO:0000256" key="1">
    <source>
        <dbReference type="ARBA" id="ARBA00004651"/>
    </source>
</evidence>
<keyword evidence="3 6" id="KW-0812">Transmembrane</keyword>
<dbReference type="PROSITE" id="PS50850">
    <property type="entry name" value="MFS"/>
    <property type="match status" value="1"/>
</dbReference>
<feature type="transmembrane region" description="Helical" evidence="6">
    <location>
        <begin position="381"/>
        <end position="401"/>
    </location>
</feature>
<evidence type="ECO:0000256" key="4">
    <source>
        <dbReference type="ARBA" id="ARBA00022989"/>
    </source>
</evidence>
<keyword evidence="9" id="KW-1185">Reference proteome</keyword>
<dbReference type="Gene3D" id="1.20.1250.20">
    <property type="entry name" value="MFS general substrate transporter like domains"/>
    <property type="match status" value="1"/>
</dbReference>
<dbReference type="OrthoDB" id="9787026at2"/>
<evidence type="ECO:0000313" key="9">
    <source>
        <dbReference type="Proteomes" id="UP000183561"/>
    </source>
</evidence>
<feature type="transmembrane region" description="Helical" evidence="6">
    <location>
        <begin position="120"/>
        <end position="142"/>
    </location>
</feature>
<dbReference type="SUPFAM" id="SSF103473">
    <property type="entry name" value="MFS general substrate transporter"/>
    <property type="match status" value="1"/>
</dbReference>
<evidence type="ECO:0000259" key="7">
    <source>
        <dbReference type="PROSITE" id="PS50850"/>
    </source>
</evidence>
<dbReference type="GO" id="GO:0005886">
    <property type="term" value="C:plasma membrane"/>
    <property type="evidence" value="ECO:0007669"/>
    <property type="project" value="UniProtKB-SubCell"/>
</dbReference>
<feature type="transmembrane region" description="Helical" evidence="6">
    <location>
        <begin position="29"/>
        <end position="51"/>
    </location>
</feature>
<feature type="transmembrane region" description="Helical" evidence="6">
    <location>
        <begin position="413"/>
        <end position="432"/>
    </location>
</feature>
<evidence type="ECO:0000256" key="5">
    <source>
        <dbReference type="ARBA" id="ARBA00023136"/>
    </source>
</evidence>
<dbReference type="PANTHER" id="PTHR48022">
    <property type="entry name" value="PLASTIDIC GLUCOSE TRANSPORTER 4"/>
    <property type="match status" value="1"/>
</dbReference>
<dbReference type="EMBL" id="FNSV01000005">
    <property type="protein sequence ID" value="SEB65416.1"/>
    <property type="molecule type" value="Genomic_DNA"/>
</dbReference>
<gene>
    <name evidence="8" type="ORF">SAMN04490239_1077</name>
</gene>
<feature type="transmembrane region" description="Helical" evidence="6">
    <location>
        <begin position="293"/>
        <end position="314"/>
    </location>
</feature>
<feature type="transmembrane region" description="Helical" evidence="6">
    <location>
        <begin position="349"/>
        <end position="369"/>
    </location>
</feature>
<proteinExistence type="inferred from homology"/>
<feature type="transmembrane region" description="Helical" evidence="6">
    <location>
        <begin position="63"/>
        <end position="84"/>
    </location>
</feature>
<protein>
    <submittedName>
        <fullName evidence="8">MFS transporter, putative metabolite transport protein</fullName>
    </submittedName>
</protein>
<evidence type="ECO:0000256" key="6">
    <source>
        <dbReference type="SAM" id="Phobius"/>
    </source>
</evidence>
<comment type="subcellular location">
    <subcellularLocation>
        <location evidence="1">Cell membrane</location>
        <topology evidence="1">Multi-pass membrane protein</topology>
    </subcellularLocation>
</comment>
<dbReference type="InterPro" id="IPR005829">
    <property type="entry name" value="Sugar_transporter_CS"/>
</dbReference>
<feature type="transmembrane region" description="Helical" evidence="6">
    <location>
        <begin position="326"/>
        <end position="343"/>
    </location>
</feature>
<dbReference type="Proteomes" id="UP000183561">
    <property type="component" value="Unassembled WGS sequence"/>
</dbReference>
<dbReference type="InterPro" id="IPR005828">
    <property type="entry name" value="MFS_sugar_transport-like"/>
</dbReference>
<dbReference type="PROSITE" id="PS00217">
    <property type="entry name" value="SUGAR_TRANSPORT_2"/>
    <property type="match status" value="1"/>
</dbReference>
<comment type="similarity">
    <text evidence="2">Belongs to the major facilitator superfamily. Sugar transporter (TC 2.A.1.1) family.</text>
</comment>
<dbReference type="InterPro" id="IPR020846">
    <property type="entry name" value="MFS_dom"/>
</dbReference>
<feature type="transmembrane region" description="Helical" evidence="6">
    <location>
        <begin position="154"/>
        <end position="176"/>
    </location>
</feature>
<dbReference type="CDD" id="cd17316">
    <property type="entry name" value="MFS_SV2_like"/>
    <property type="match status" value="1"/>
</dbReference>
<feature type="transmembrane region" description="Helical" evidence="6">
    <location>
        <begin position="260"/>
        <end position="281"/>
    </location>
</feature>
<evidence type="ECO:0000313" key="8">
    <source>
        <dbReference type="EMBL" id="SEB65416.1"/>
    </source>
</evidence>
<reference evidence="9" key="1">
    <citation type="submission" date="2016-10" db="EMBL/GenBank/DDBJ databases">
        <authorList>
            <person name="Varghese N."/>
            <person name="Submissions S."/>
        </authorList>
    </citation>
    <scope>NUCLEOTIDE SEQUENCE [LARGE SCALE GENOMIC DNA]</scope>
    <source>
        <strain evidence="9">DSM 44498</strain>
    </source>
</reference>
<feature type="transmembrane region" description="Helical" evidence="6">
    <location>
        <begin position="182"/>
        <end position="204"/>
    </location>
</feature>
<dbReference type="InterPro" id="IPR050360">
    <property type="entry name" value="MFS_Sugar_Transporters"/>
</dbReference>
<dbReference type="InterPro" id="IPR036259">
    <property type="entry name" value="MFS_trans_sf"/>
</dbReference>
<dbReference type="PANTHER" id="PTHR48022:SF2">
    <property type="entry name" value="PLASTIDIC GLUCOSE TRANSPORTER 4"/>
    <property type="match status" value="1"/>
</dbReference>
<keyword evidence="4 6" id="KW-1133">Transmembrane helix</keyword>
<keyword evidence="5 6" id="KW-0472">Membrane</keyword>
<dbReference type="GO" id="GO:0005351">
    <property type="term" value="F:carbohydrate:proton symporter activity"/>
    <property type="evidence" value="ECO:0007669"/>
    <property type="project" value="TreeGrafter"/>
</dbReference>
<dbReference type="RefSeq" id="WP_072950519.1">
    <property type="nucleotide sequence ID" value="NZ_FNSV01000005.1"/>
</dbReference>
<feature type="transmembrane region" description="Helical" evidence="6">
    <location>
        <begin position="96"/>
        <end position="114"/>
    </location>
</feature>
<dbReference type="Pfam" id="PF00083">
    <property type="entry name" value="Sugar_tr"/>
    <property type="match status" value="1"/>
</dbReference>
<organism evidence="8 9">
    <name type="scientific">Rhodococcus koreensis</name>
    <dbReference type="NCBI Taxonomy" id="99653"/>
    <lineage>
        <taxon>Bacteria</taxon>
        <taxon>Bacillati</taxon>
        <taxon>Actinomycetota</taxon>
        <taxon>Actinomycetes</taxon>
        <taxon>Mycobacteriales</taxon>
        <taxon>Nocardiaceae</taxon>
        <taxon>Rhodococcus</taxon>
    </lineage>
</organism>
<sequence length="449" mass="47110">MPLTGSATADSGASATTSEAFRKKFQIRLIAVLVGGMFLDGYILGIIGPVTHTIETSVVGMTTAWIGLEAASALIGIMIGSPIGGWLADKLGRKPLLFWDIILFAVASAAQLFVDGPLELFLVRLVMGLAVGIEYAVGWPLLAEFAPTHLRGRLLGGTVIAWYAGFCVAYIVGYYLDSAGVSWNIVLATSTPIAVAILIGRIGLPESPLWLWSKGKEEQAKGIVGKYLDTDYMTDMVKAKSGGPAGSIAMLFSPSVWRSTLFTAGFWACAVTPYFAIATFADNLLKDFGLTGLLGGVSLSVFAVLGVTATILVVDRVKRRTLTVPPQWIAAIVLVIAGLWAGAPPMIMLALFLLFSFLNAGYTAMTAIYPSEVFPTEVRGLGTGFAAAGSRVGAAAGLFLIPMSIENLGVPTTILIAAAITFVGAALSQWLAPETGGKPLSELAENVSH</sequence>
<name>A0A1H4L4L5_9NOCA</name>
<dbReference type="AlphaFoldDB" id="A0A1H4L4L5"/>
<evidence type="ECO:0000256" key="3">
    <source>
        <dbReference type="ARBA" id="ARBA00022692"/>
    </source>
</evidence>
<evidence type="ECO:0000256" key="2">
    <source>
        <dbReference type="ARBA" id="ARBA00010992"/>
    </source>
</evidence>
<feature type="domain" description="Major facilitator superfamily (MFS) profile" evidence="7">
    <location>
        <begin position="29"/>
        <end position="436"/>
    </location>
</feature>